<dbReference type="InterPro" id="IPR036093">
    <property type="entry name" value="NAC_dom_sf"/>
</dbReference>
<proteinExistence type="predicted"/>
<dbReference type="PANTHER" id="PTHR31719:SF164">
    <property type="entry name" value="NAC DOMAIN-CONTAINING PROTEIN"/>
    <property type="match status" value="1"/>
</dbReference>
<comment type="caution">
    <text evidence="6">The sequence shown here is derived from an EMBL/GenBank/DDBJ whole genome shotgun (WGS) entry which is preliminary data.</text>
</comment>
<keyword evidence="1" id="KW-0805">Transcription regulation</keyword>
<dbReference type="Proteomes" id="UP001141253">
    <property type="component" value="Chromosome 5"/>
</dbReference>
<gene>
    <name evidence="6" type="ORF">OIU77_018927</name>
</gene>
<dbReference type="SUPFAM" id="SSF101941">
    <property type="entry name" value="NAC domain"/>
    <property type="match status" value="1"/>
</dbReference>
<organism evidence="6 7">
    <name type="scientific">Salix suchowensis</name>
    <dbReference type="NCBI Taxonomy" id="1278906"/>
    <lineage>
        <taxon>Eukaryota</taxon>
        <taxon>Viridiplantae</taxon>
        <taxon>Streptophyta</taxon>
        <taxon>Embryophyta</taxon>
        <taxon>Tracheophyta</taxon>
        <taxon>Spermatophyta</taxon>
        <taxon>Magnoliopsida</taxon>
        <taxon>eudicotyledons</taxon>
        <taxon>Gunneridae</taxon>
        <taxon>Pentapetalae</taxon>
        <taxon>rosids</taxon>
        <taxon>fabids</taxon>
        <taxon>Malpighiales</taxon>
        <taxon>Salicaceae</taxon>
        <taxon>Saliceae</taxon>
        <taxon>Salix</taxon>
    </lineage>
</organism>
<reference evidence="6" key="2">
    <citation type="journal article" date="2023" name="Int. J. Mol. Sci.">
        <title>De Novo Assembly and Annotation of 11 Diverse Shrub Willow (Salix) Genomes Reveals Novel Gene Organization in Sex-Linked Regions.</title>
        <authorList>
            <person name="Hyden B."/>
            <person name="Feng K."/>
            <person name="Yates T.B."/>
            <person name="Jawdy S."/>
            <person name="Cereghino C."/>
            <person name="Smart L.B."/>
            <person name="Muchero W."/>
        </authorList>
    </citation>
    <scope>NUCLEOTIDE SEQUENCE</scope>
    <source>
        <tissue evidence="6">Shoot tip</tissue>
    </source>
</reference>
<reference evidence="6" key="1">
    <citation type="submission" date="2022-10" db="EMBL/GenBank/DDBJ databases">
        <authorList>
            <person name="Hyden B.L."/>
            <person name="Feng K."/>
            <person name="Yates T."/>
            <person name="Jawdy S."/>
            <person name="Smart L.B."/>
            <person name="Muchero W."/>
        </authorList>
    </citation>
    <scope>NUCLEOTIDE SEQUENCE</scope>
    <source>
        <tissue evidence="6">Shoot tip</tissue>
    </source>
</reference>
<dbReference type="EMBL" id="JAPFFI010000003">
    <property type="protein sequence ID" value="KAJ6398010.1"/>
    <property type="molecule type" value="Genomic_DNA"/>
</dbReference>
<keyword evidence="3" id="KW-0804">Transcription</keyword>
<evidence type="ECO:0000259" key="5">
    <source>
        <dbReference type="PROSITE" id="PS51005"/>
    </source>
</evidence>
<sequence length="264" mass="29944">MEFSSQTLVPGVRFSPNDQQLVQYYLYPKLTKPLFTTSAPIRECDLYAYQPLQIWNKFHRIQGEDVFLFTKLKKKSPTSNVRRKIAGKSSAYKGPETGHHGCSWTMYEYSLPSLSQDTVPSHSQDTVLCRMRKSIPQKTRKWRRHAGGVDDATNTMSRVGEGFDHQQQITAAPAEIESEIPNRVKLDNLDKFLQNDDIDNDQMDVSPKELEDLRRELGELLSPDLADGLPSIQTTPEADANRSYVVQENGVEMIYNAFPNSNGG</sequence>
<evidence type="ECO:0000256" key="1">
    <source>
        <dbReference type="ARBA" id="ARBA00023015"/>
    </source>
</evidence>
<evidence type="ECO:0000256" key="4">
    <source>
        <dbReference type="ARBA" id="ARBA00023242"/>
    </source>
</evidence>
<evidence type="ECO:0000313" key="7">
    <source>
        <dbReference type="Proteomes" id="UP001141253"/>
    </source>
</evidence>
<keyword evidence="7" id="KW-1185">Reference proteome</keyword>
<name>A0ABQ9CH84_9ROSI</name>
<feature type="domain" description="NAC" evidence="5">
    <location>
        <begin position="8"/>
        <end position="187"/>
    </location>
</feature>
<keyword evidence="4" id="KW-0539">Nucleus</keyword>
<evidence type="ECO:0000256" key="3">
    <source>
        <dbReference type="ARBA" id="ARBA00023163"/>
    </source>
</evidence>
<dbReference type="Pfam" id="PF02365">
    <property type="entry name" value="NAM"/>
    <property type="match status" value="1"/>
</dbReference>
<keyword evidence="2" id="KW-0238">DNA-binding</keyword>
<accession>A0ABQ9CH84</accession>
<protein>
    <recommendedName>
        <fullName evidence="5">NAC domain-containing protein</fullName>
    </recommendedName>
</protein>
<dbReference type="Gene3D" id="2.170.150.80">
    <property type="entry name" value="NAC domain"/>
    <property type="match status" value="1"/>
</dbReference>
<evidence type="ECO:0000256" key="2">
    <source>
        <dbReference type="ARBA" id="ARBA00023125"/>
    </source>
</evidence>
<evidence type="ECO:0000313" key="6">
    <source>
        <dbReference type="EMBL" id="KAJ6398010.1"/>
    </source>
</evidence>
<dbReference type="InterPro" id="IPR003441">
    <property type="entry name" value="NAC-dom"/>
</dbReference>
<dbReference type="PROSITE" id="PS51005">
    <property type="entry name" value="NAC"/>
    <property type="match status" value="1"/>
</dbReference>
<dbReference type="PANTHER" id="PTHR31719">
    <property type="entry name" value="NAC TRANSCRIPTION FACTOR 56"/>
    <property type="match status" value="1"/>
</dbReference>